<accession>A0A8H3ZRK9</accession>
<dbReference type="Pfam" id="PF00023">
    <property type="entry name" value="Ank"/>
    <property type="match status" value="1"/>
</dbReference>
<keyword evidence="2 3" id="KW-0040">ANK repeat</keyword>
<dbReference type="Pfam" id="PF12796">
    <property type="entry name" value="Ank_2"/>
    <property type="match status" value="1"/>
</dbReference>
<dbReference type="PANTHER" id="PTHR24171:SF8">
    <property type="entry name" value="BRCA1-ASSOCIATED RING DOMAIN PROTEIN 1"/>
    <property type="match status" value="1"/>
</dbReference>
<protein>
    <recommendedName>
        <fullName evidence="6">Ankyrin</fullName>
    </recommendedName>
</protein>
<comment type="caution">
    <text evidence="4">The sequence shown here is derived from an EMBL/GenBank/DDBJ whole genome shotgun (WGS) entry which is preliminary data.</text>
</comment>
<evidence type="ECO:0000256" key="3">
    <source>
        <dbReference type="PROSITE-ProRule" id="PRU00023"/>
    </source>
</evidence>
<dbReference type="GO" id="GO:0085020">
    <property type="term" value="P:protein K6-linked ubiquitination"/>
    <property type="evidence" value="ECO:0007669"/>
    <property type="project" value="TreeGrafter"/>
</dbReference>
<dbReference type="PROSITE" id="PS50297">
    <property type="entry name" value="ANK_REP_REGION"/>
    <property type="match status" value="3"/>
</dbReference>
<dbReference type="EMBL" id="WOWK01000075">
    <property type="protein sequence ID" value="KAF0321115.1"/>
    <property type="molecule type" value="Genomic_DNA"/>
</dbReference>
<reference evidence="4 5" key="1">
    <citation type="submission" date="2019-12" db="EMBL/GenBank/DDBJ databases">
        <title>A genome sequence resource for the geographically widespread anthracnose pathogen Colletotrichum asianum.</title>
        <authorList>
            <person name="Meng Y."/>
        </authorList>
    </citation>
    <scope>NUCLEOTIDE SEQUENCE [LARGE SCALE GENOMIC DNA]</scope>
    <source>
        <strain evidence="4 5">ICMP 18580</strain>
    </source>
</reference>
<proteinExistence type="predicted"/>
<keyword evidence="5" id="KW-1185">Reference proteome</keyword>
<dbReference type="GO" id="GO:0004842">
    <property type="term" value="F:ubiquitin-protein transferase activity"/>
    <property type="evidence" value="ECO:0007669"/>
    <property type="project" value="TreeGrafter"/>
</dbReference>
<dbReference type="PROSITE" id="PS50088">
    <property type="entry name" value="ANK_REPEAT"/>
    <property type="match status" value="3"/>
</dbReference>
<feature type="repeat" description="ANK" evidence="3">
    <location>
        <begin position="56"/>
        <end position="88"/>
    </location>
</feature>
<evidence type="ECO:0000313" key="5">
    <source>
        <dbReference type="Proteomes" id="UP000434172"/>
    </source>
</evidence>
<sequence length="407" mass="44702">MTRVLLNTGISPNESNKYISYGRSPLQQAVEDGNLEMIDLLLESGADVNAPPAKIGGATALQLAAIKGRLGIGRRLIDLGANVNASGAEMHGRTALEGAAEYGRLDMVQLLLDSGADVVGDGCLQYFWAIRFAEDVLHVAVSNLLKNHREWTSLDHEMWGLFVALDWTGLEKLGSLEELVTSSAISASSVSSVSSAKSSSSRYRNEDDPEKVVLMDDYPDWEYDGIQEESFGEGRISPTEASPVDGILGRLQDSWAAICPGAGHDDTVLEYHTSSQVYDDTTWIQHLGNEENRFETSWDVGSTEAVHYVHAVQGFPIPDVNSQMAWNHQLRSATQYSQAAWEPGLLEGLDNGMRMSQQLFPAMNVDSAWNSQLGSADWNNPQDWHGTEIESAICSEIFESDMNWRDT</sequence>
<dbReference type="SMART" id="SM00248">
    <property type="entry name" value="ANK"/>
    <property type="match status" value="3"/>
</dbReference>
<evidence type="ECO:0000313" key="4">
    <source>
        <dbReference type="EMBL" id="KAF0321115.1"/>
    </source>
</evidence>
<dbReference type="PANTHER" id="PTHR24171">
    <property type="entry name" value="ANKYRIN REPEAT DOMAIN-CONTAINING PROTEIN 39-RELATED"/>
    <property type="match status" value="1"/>
</dbReference>
<name>A0A8H3ZRK9_9PEZI</name>
<dbReference type="InterPro" id="IPR036770">
    <property type="entry name" value="Ankyrin_rpt-contain_sf"/>
</dbReference>
<dbReference type="AlphaFoldDB" id="A0A8H3ZRK9"/>
<feature type="repeat" description="ANK" evidence="3">
    <location>
        <begin position="21"/>
        <end position="53"/>
    </location>
</feature>
<dbReference type="InterPro" id="IPR002110">
    <property type="entry name" value="Ankyrin_rpt"/>
</dbReference>
<dbReference type="Gene3D" id="1.25.40.20">
    <property type="entry name" value="Ankyrin repeat-containing domain"/>
    <property type="match status" value="1"/>
</dbReference>
<evidence type="ECO:0008006" key="6">
    <source>
        <dbReference type="Google" id="ProtNLM"/>
    </source>
</evidence>
<dbReference type="SUPFAM" id="SSF48403">
    <property type="entry name" value="Ankyrin repeat"/>
    <property type="match status" value="1"/>
</dbReference>
<dbReference type="OrthoDB" id="539213at2759"/>
<dbReference type="Proteomes" id="UP000434172">
    <property type="component" value="Unassembled WGS sequence"/>
</dbReference>
<evidence type="ECO:0000256" key="1">
    <source>
        <dbReference type="ARBA" id="ARBA00022737"/>
    </source>
</evidence>
<gene>
    <name evidence="4" type="ORF">GQ607_011722</name>
</gene>
<evidence type="ECO:0000256" key="2">
    <source>
        <dbReference type="ARBA" id="ARBA00023043"/>
    </source>
</evidence>
<feature type="repeat" description="ANK" evidence="3">
    <location>
        <begin position="91"/>
        <end position="118"/>
    </location>
</feature>
<keyword evidence="1" id="KW-0677">Repeat</keyword>
<organism evidence="4 5">
    <name type="scientific">Colletotrichum asianum</name>
    <dbReference type="NCBI Taxonomy" id="702518"/>
    <lineage>
        <taxon>Eukaryota</taxon>
        <taxon>Fungi</taxon>
        <taxon>Dikarya</taxon>
        <taxon>Ascomycota</taxon>
        <taxon>Pezizomycotina</taxon>
        <taxon>Sordariomycetes</taxon>
        <taxon>Hypocreomycetidae</taxon>
        <taxon>Glomerellales</taxon>
        <taxon>Glomerellaceae</taxon>
        <taxon>Colletotrichum</taxon>
        <taxon>Colletotrichum gloeosporioides species complex</taxon>
    </lineage>
</organism>